<proteinExistence type="predicted"/>
<comment type="caution">
    <text evidence="1">The sequence shown here is derived from an EMBL/GenBank/DDBJ whole genome shotgun (WGS) entry which is preliminary data.</text>
</comment>
<dbReference type="EMBL" id="QUAH01000012">
    <property type="protein sequence ID" value="RFT15165.1"/>
    <property type="molecule type" value="Genomic_DNA"/>
</dbReference>
<evidence type="ECO:0000313" key="1">
    <source>
        <dbReference type="EMBL" id="RFT15165.1"/>
    </source>
</evidence>
<evidence type="ECO:0008006" key="3">
    <source>
        <dbReference type="Google" id="ProtNLM"/>
    </source>
</evidence>
<protein>
    <recommendedName>
        <fullName evidence="3">Type IV pilus biogenesis protein PilP</fullName>
    </recommendedName>
</protein>
<reference evidence="1 2" key="1">
    <citation type="submission" date="2018-08" db="EMBL/GenBank/DDBJ databases">
        <title>Genome analysis of the thermophilic bacterium of the candidate phylum Aminicenantes from deep subsurface aquifer revealed its physiology and ecological role.</title>
        <authorList>
            <person name="Kadnikov V.V."/>
            <person name="Mardanov A.V."/>
            <person name="Beletsky A.V."/>
            <person name="Karnachuk O.V."/>
            <person name="Ravin N.V."/>
        </authorList>
    </citation>
    <scope>NUCLEOTIDE SEQUENCE [LARGE SCALE GENOMIC DNA]</scope>
    <source>
        <strain evidence="1">BY38</strain>
    </source>
</reference>
<dbReference type="Proteomes" id="UP000257323">
    <property type="component" value="Unassembled WGS sequence"/>
</dbReference>
<organism evidence="1 2">
    <name type="scientific">Candidatus Saccharicenans subterraneus</name>
    <dbReference type="NCBI Taxonomy" id="2508984"/>
    <lineage>
        <taxon>Bacteria</taxon>
        <taxon>Candidatus Aminicenantota</taxon>
        <taxon>Candidatus Aminicenantia</taxon>
        <taxon>Candidatus Aminicenantales</taxon>
        <taxon>Candidatus Saccharicenantaceae</taxon>
        <taxon>Candidatus Saccharicenans</taxon>
    </lineage>
</organism>
<evidence type="ECO:0000313" key="2">
    <source>
        <dbReference type="Proteomes" id="UP000257323"/>
    </source>
</evidence>
<sequence>MKRLNKRLGPATGRHLAALSLAVIFCLALVAGEGWATTGQGTSPGQPETRTGASFIKKELLDRLKPEMAAVKRDPFRPVSTGAVRGPARRAVPAEAEDHPVRQASILESLNLSCSGLVTSGDKKMALILVDGQAITLAEGEELIPGIRLTRIAADEVIFQDDQGNSRKVRVKEK</sequence>
<dbReference type="AlphaFoldDB" id="A0A3E2BKA3"/>
<gene>
    <name evidence="1" type="ORF">OP8BY_0629</name>
</gene>
<accession>A0A3E2BKA3</accession>
<name>A0A3E2BKA3_9BACT</name>